<protein>
    <recommendedName>
        <fullName evidence="2">PiggyBac transposable element-derived protein domain-containing protein</fullName>
    </recommendedName>
</protein>
<dbReference type="InterPro" id="IPR052638">
    <property type="entry name" value="PiggyBac_TE-derived"/>
</dbReference>
<evidence type="ECO:0000313" key="4">
    <source>
        <dbReference type="Proteomes" id="UP000801492"/>
    </source>
</evidence>
<dbReference type="AlphaFoldDB" id="A0A8K0DI49"/>
<organism evidence="3 4">
    <name type="scientific">Ignelater luminosus</name>
    <name type="common">Cucubano</name>
    <name type="synonym">Pyrophorus luminosus</name>
    <dbReference type="NCBI Taxonomy" id="2038154"/>
    <lineage>
        <taxon>Eukaryota</taxon>
        <taxon>Metazoa</taxon>
        <taxon>Ecdysozoa</taxon>
        <taxon>Arthropoda</taxon>
        <taxon>Hexapoda</taxon>
        <taxon>Insecta</taxon>
        <taxon>Pterygota</taxon>
        <taxon>Neoptera</taxon>
        <taxon>Endopterygota</taxon>
        <taxon>Coleoptera</taxon>
        <taxon>Polyphaga</taxon>
        <taxon>Elateriformia</taxon>
        <taxon>Elateroidea</taxon>
        <taxon>Elateridae</taxon>
        <taxon>Agrypninae</taxon>
        <taxon>Pyrophorini</taxon>
        <taxon>Ignelater</taxon>
    </lineage>
</organism>
<sequence length="203" mass="23334">MDLDHWSNVVVAKDVAEVVQLLEDNIGENKDAEVQDIIITPPAANEPTDEGNGDEDTGGFLNNLPCSQLVTEAEAVLSNSVCIGGNTYDFSGYSTRRDRKWTDGDLVWEQGVVPKYPRWVFGKATDPMISFLDELPDDKKSYPYHIVRDNLFTSLNLLRHLREREYSGTGTIRKNRILPSHEQMKKMERGTFRWNFHWKMDRQ</sequence>
<dbReference type="GO" id="GO:0043565">
    <property type="term" value="F:sequence-specific DNA binding"/>
    <property type="evidence" value="ECO:0007669"/>
    <property type="project" value="TreeGrafter"/>
</dbReference>
<evidence type="ECO:0000313" key="3">
    <source>
        <dbReference type="EMBL" id="KAF2903652.1"/>
    </source>
</evidence>
<dbReference type="PANTHER" id="PTHR47055">
    <property type="entry name" value="DDE_TNP_1_7 DOMAIN-CONTAINING PROTEIN"/>
    <property type="match status" value="1"/>
</dbReference>
<dbReference type="EMBL" id="VTPC01000962">
    <property type="protein sequence ID" value="KAF2903652.1"/>
    <property type="molecule type" value="Genomic_DNA"/>
</dbReference>
<proteinExistence type="predicted"/>
<comment type="caution">
    <text evidence="3">The sequence shown here is derived from an EMBL/GenBank/DDBJ whole genome shotgun (WGS) entry which is preliminary data.</text>
</comment>
<dbReference type="Proteomes" id="UP000801492">
    <property type="component" value="Unassembled WGS sequence"/>
</dbReference>
<reference evidence="3" key="1">
    <citation type="submission" date="2019-08" db="EMBL/GenBank/DDBJ databases">
        <title>The genome of the North American firefly Photinus pyralis.</title>
        <authorList>
            <consortium name="Photinus pyralis genome working group"/>
            <person name="Fallon T.R."/>
            <person name="Sander Lower S.E."/>
            <person name="Weng J.-K."/>
        </authorList>
    </citation>
    <scope>NUCLEOTIDE SEQUENCE</scope>
    <source>
        <strain evidence="3">TRF0915ILg1</strain>
        <tissue evidence="3">Whole body</tissue>
    </source>
</reference>
<evidence type="ECO:0000259" key="2">
    <source>
        <dbReference type="Pfam" id="PF13843"/>
    </source>
</evidence>
<accession>A0A8K0DI49</accession>
<feature type="domain" description="PiggyBac transposable element-derived protein" evidence="2">
    <location>
        <begin position="139"/>
        <end position="193"/>
    </location>
</feature>
<keyword evidence="4" id="KW-1185">Reference proteome</keyword>
<dbReference type="InterPro" id="IPR029526">
    <property type="entry name" value="PGBD"/>
</dbReference>
<dbReference type="Pfam" id="PF13843">
    <property type="entry name" value="DDE_Tnp_1_7"/>
    <property type="match status" value="1"/>
</dbReference>
<feature type="compositionally biased region" description="Acidic residues" evidence="1">
    <location>
        <begin position="47"/>
        <end position="57"/>
    </location>
</feature>
<name>A0A8K0DI49_IGNLU</name>
<gene>
    <name evidence="3" type="ORF">ILUMI_02519</name>
</gene>
<dbReference type="PANTHER" id="PTHR47055:SF3">
    <property type="entry name" value="PHORBOL-ESTER_DAG-TYPE DOMAIN-CONTAINING PROTEIN"/>
    <property type="match status" value="1"/>
</dbReference>
<evidence type="ECO:0000256" key="1">
    <source>
        <dbReference type="SAM" id="MobiDB-lite"/>
    </source>
</evidence>
<feature type="region of interest" description="Disordered" evidence="1">
    <location>
        <begin position="40"/>
        <end position="59"/>
    </location>
</feature>
<dbReference type="OrthoDB" id="8197645at2759"/>